<dbReference type="Proteomes" id="UP001193081">
    <property type="component" value="Unassembled WGS sequence"/>
</dbReference>
<keyword evidence="1" id="KW-0812">Transmembrane</keyword>
<feature type="non-terminal residue" evidence="2">
    <location>
        <position position="196"/>
    </location>
</feature>
<comment type="caution">
    <text evidence="2">The sequence shown here is derived from an EMBL/GenBank/DDBJ whole genome shotgun (WGS) entry which is preliminary data.</text>
</comment>
<name>A0ABS4DD16_9CHLR</name>
<protein>
    <submittedName>
        <fullName evidence="2">Uncharacterized protein</fullName>
    </submittedName>
</protein>
<evidence type="ECO:0000313" key="2">
    <source>
        <dbReference type="EMBL" id="MBP1467322.1"/>
    </source>
</evidence>
<feature type="transmembrane region" description="Helical" evidence="1">
    <location>
        <begin position="73"/>
        <end position="92"/>
    </location>
</feature>
<sequence>MHQPQPTPPSSGWAVIRAGLLLPLELYLRPDSFRRRVTALSLELPEDFSLWQARRSWREPAFRRGIGHLLRTALIALVWALAAFPIAGMFQLAGLEVAWFGVGVGVAVSVAVSVGVGVAVGRARGVAEGVAVDVAEGVAVGVAMGVAMGVGGGVAGGVGVGVAGVVAVGVAWVVAGVVAGVVGVGVAGGVAGVVAG</sequence>
<evidence type="ECO:0000256" key="1">
    <source>
        <dbReference type="SAM" id="Phobius"/>
    </source>
</evidence>
<evidence type="ECO:0000313" key="3">
    <source>
        <dbReference type="Proteomes" id="UP001193081"/>
    </source>
</evidence>
<feature type="transmembrane region" description="Helical" evidence="1">
    <location>
        <begin position="98"/>
        <end position="118"/>
    </location>
</feature>
<dbReference type="RefSeq" id="WP_205712673.1">
    <property type="nucleotide sequence ID" value="NZ_SIJK02000032.1"/>
</dbReference>
<proteinExistence type="predicted"/>
<keyword evidence="1" id="KW-1133">Transmembrane helix</keyword>
<feature type="transmembrane region" description="Helical" evidence="1">
    <location>
        <begin position="162"/>
        <end position="195"/>
    </location>
</feature>
<keyword evidence="3" id="KW-1185">Reference proteome</keyword>
<accession>A0ABS4DD16</accession>
<reference evidence="2 3" key="1">
    <citation type="submission" date="2021-03" db="EMBL/GenBank/DDBJ databases">
        <authorList>
            <person name="Grouzdev D.S."/>
        </authorList>
    </citation>
    <scope>NUCLEOTIDE SEQUENCE [LARGE SCALE GENOMIC DNA]</scope>
    <source>
        <strain evidence="2 3">M50-1</strain>
    </source>
</reference>
<keyword evidence="1" id="KW-0472">Membrane</keyword>
<feature type="transmembrane region" description="Helical" evidence="1">
    <location>
        <begin position="130"/>
        <end position="150"/>
    </location>
</feature>
<dbReference type="EMBL" id="SIJK02000032">
    <property type="protein sequence ID" value="MBP1467322.1"/>
    <property type="molecule type" value="Genomic_DNA"/>
</dbReference>
<gene>
    <name evidence="2" type="ORF">EYB53_016535</name>
</gene>
<organism evidence="2 3">
    <name type="scientific">Candidatus Chloroploca mongolica</name>
    <dbReference type="NCBI Taxonomy" id="2528176"/>
    <lineage>
        <taxon>Bacteria</taxon>
        <taxon>Bacillati</taxon>
        <taxon>Chloroflexota</taxon>
        <taxon>Chloroflexia</taxon>
        <taxon>Chloroflexales</taxon>
        <taxon>Chloroflexineae</taxon>
        <taxon>Oscillochloridaceae</taxon>
        <taxon>Candidatus Chloroploca</taxon>
    </lineage>
</organism>